<keyword evidence="2" id="KW-1185">Reference proteome</keyword>
<dbReference type="AlphaFoldDB" id="A0A1R3L610"/>
<proteinExistence type="predicted"/>
<sequence>MQCDRVRKIRRSGNPVIERCRRETIEEIQKSWKRGLEMGPRLPCKHRHCGRFDDDRSGDGWVRDDQRPRAFYGQVCKSRLTSVTSSFEIFETVAVDKILMFLLRS</sequence>
<gene>
    <name evidence="1" type="ORF">A4U43_UnF8190</name>
</gene>
<evidence type="ECO:0000313" key="2">
    <source>
        <dbReference type="Proteomes" id="UP000243459"/>
    </source>
</evidence>
<protein>
    <submittedName>
        <fullName evidence="1">Uncharacterized protein</fullName>
    </submittedName>
</protein>
<dbReference type="Gramene" id="ONK55046">
    <property type="protein sequence ID" value="ONK55046"/>
    <property type="gene ID" value="A4U43_UnF8190"/>
</dbReference>
<name>A0A1R3L610_ASPOF</name>
<evidence type="ECO:0000313" key="1">
    <source>
        <dbReference type="EMBL" id="ONK55046.1"/>
    </source>
</evidence>
<organism evidence="1 2">
    <name type="scientific">Asparagus officinalis</name>
    <name type="common">Garden asparagus</name>
    <dbReference type="NCBI Taxonomy" id="4686"/>
    <lineage>
        <taxon>Eukaryota</taxon>
        <taxon>Viridiplantae</taxon>
        <taxon>Streptophyta</taxon>
        <taxon>Embryophyta</taxon>
        <taxon>Tracheophyta</taxon>
        <taxon>Spermatophyta</taxon>
        <taxon>Magnoliopsida</taxon>
        <taxon>Liliopsida</taxon>
        <taxon>Asparagales</taxon>
        <taxon>Asparagaceae</taxon>
        <taxon>Asparagoideae</taxon>
        <taxon>Asparagus</taxon>
    </lineage>
</organism>
<reference evidence="2" key="1">
    <citation type="journal article" date="2017" name="Nat. Commun.">
        <title>The asparagus genome sheds light on the origin and evolution of a young Y chromosome.</title>
        <authorList>
            <person name="Harkess A."/>
            <person name="Zhou J."/>
            <person name="Xu C."/>
            <person name="Bowers J.E."/>
            <person name="Van der Hulst R."/>
            <person name="Ayyampalayam S."/>
            <person name="Mercati F."/>
            <person name="Riccardi P."/>
            <person name="McKain M.R."/>
            <person name="Kakrana A."/>
            <person name="Tang H."/>
            <person name="Ray J."/>
            <person name="Groenendijk J."/>
            <person name="Arikit S."/>
            <person name="Mathioni S.M."/>
            <person name="Nakano M."/>
            <person name="Shan H."/>
            <person name="Telgmann-Rauber A."/>
            <person name="Kanno A."/>
            <person name="Yue Z."/>
            <person name="Chen H."/>
            <person name="Li W."/>
            <person name="Chen Y."/>
            <person name="Xu X."/>
            <person name="Zhang Y."/>
            <person name="Luo S."/>
            <person name="Chen H."/>
            <person name="Gao J."/>
            <person name="Mao Z."/>
            <person name="Pires J.C."/>
            <person name="Luo M."/>
            <person name="Kudrna D."/>
            <person name="Wing R.A."/>
            <person name="Meyers B.C."/>
            <person name="Yi K."/>
            <person name="Kong H."/>
            <person name="Lavrijsen P."/>
            <person name="Sunseri F."/>
            <person name="Falavigna A."/>
            <person name="Ye Y."/>
            <person name="Leebens-Mack J.H."/>
            <person name="Chen G."/>
        </authorList>
    </citation>
    <scope>NUCLEOTIDE SEQUENCE [LARGE SCALE GENOMIC DNA]</scope>
    <source>
        <strain evidence="2">cv. DH0086</strain>
    </source>
</reference>
<dbReference type="EMBL" id="KV863823">
    <property type="protein sequence ID" value="ONK55046.1"/>
    <property type="molecule type" value="Genomic_DNA"/>
</dbReference>
<accession>A0A1R3L610</accession>
<dbReference type="Proteomes" id="UP000243459">
    <property type="component" value="Unassembled WGS sequence"/>
</dbReference>